<dbReference type="InterPro" id="IPR036782">
    <property type="entry name" value="NE0471-like_N"/>
</dbReference>
<dbReference type="KEGG" id="pex:IZT61_15175"/>
<protein>
    <submittedName>
        <fullName evidence="1">DUF2442 domain-containing protein</fullName>
    </submittedName>
</protein>
<organism evidence="1 2">
    <name type="scientific">Pedobacter endophyticus</name>
    <dbReference type="NCBI Taxonomy" id="2789740"/>
    <lineage>
        <taxon>Bacteria</taxon>
        <taxon>Pseudomonadati</taxon>
        <taxon>Bacteroidota</taxon>
        <taxon>Sphingobacteriia</taxon>
        <taxon>Sphingobacteriales</taxon>
        <taxon>Sphingobacteriaceae</taxon>
        <taxon>Pedobacter</taxon>
    </lineage>
</organism>
<dbReference type="Pfam" id="PF10387">
    <property type="entry name" value="DUF2442"/>
    <property type="match status" value="1"/>
</dbReference>
<accession>A0A7U3SPA7</accession>
<dbReference type="SUPFAM" id="SSF143880">
    <property type="entry name" value="NE0471 N-terminal domain-like"/>
    <property type="match status" value="1"/>
</dbReference>
<proteinExistence type="predicted"/>
<dbReference type="InterPro" id="IPR018841">
    <property type="entry name" value="DUF2442"/>
</dbReference>
<dbReference type="EMBL" id="CP064939">
    <property type="protein sequence ID" value="QPH38418.1"/>
    <property type="molecule type" value="Genomic_DNA"/>
</dbReference>
<dbReference type="Gene3D" id="3.30.2020.10">
    <property type="entry name" value="NE0471-like N-terminal domain"/>
    <property type="match status" value="1"/>
</dbReference>
<gene>
    <name evidence="1" type="ORF">IZT61_15175</name>
</gene>
<keyword evidence="2" id="KW-1185">Reference proteome</keyword>
<evidence type="ECO:0000313" key="2">
    <source>
        <dbReference type="Proteomes" id="UP000594759"/>
    </source>
</evidence>
<dbReference type="AlphaFoldDB" id="A0A7U3SPA7"/>
<sequence>MIVEINKAEYLKDYKIAFEFSDGVNQTVDFEAFLRTAKNPMSRKYLDIGEFKKFHIEYGDIVWNDFEMCFPIWDLHQGKL</sequence>
<name>A0A7U3SPA7_9SPHI</name>
<evidence type="ECO:0000313" key="1">
    <source>
        <dbReference type="EMBL" id="QPH38418.1"/>
    </source>
</evidence>
<reference evidence="1 2" key="1">
    <citation type="submission" date="2020-11" db="EMBL/GenBank/DDBJ databases">
        <title>Pedobacter endophytica, an endophytic bacteria isolated form Carex pumila.</title>
        <authorList>
            <person name="Peng Y."/>
            <person name="Jiang L."/>
            <person name="Lee J."/>
        </authorList>
    </citation>
    <scope>NUCLEOTIDE SEQUENCE [LARGE SCALE GENOMIC DNA]</scope>
    <source>
        <strain evidence="1 2">JBR3-12</strain>
    </source>
</reference>
<dbReference type="RefSeq" id="WP_196097900.1">
    <property type="nucleotide sequence ID" value="NZ_CP064939.1"/>
</dbReference>
<dbReference type="Proteomes" id="UP000594759">
    <property type="component" value="Chromosome"/>
</dbReference>